<keyword evidence="3" id="KW-1185">Reference proteome</keyword>
<dbReference type="EMBL" id="KK584519">
    <property type="protein sequence ID" value="KDO15853.1"/>
    <property type="molecule type" value="Genomic_DNA"/>
</dbReference>
<evidence type="ECO:0000313" key="2">
    <source>
        <dbReference type="EMBL" id="KDO15853.1"/>
    </source>
</evidence>
<dbReference type="RefSeq" id="XP_012213438.1">
    <property type="nucleotide sequence ID" value="XM_012358048.1"/>
</dbReference>
<dbReference type="Proteomes" id="UP000030745">
    <property type="component" value="Unassembled WGS sequence"/>
</dbReference>
<protein>
    <submittedName>
        <fullName evidence="2">Uncharacterized protein</fullName>
    </submittedName>
</protein>
<dbReference type="VEuPathDB" id="FungiDB:SPRG_18609"/>
<organism evidence="2 3">
    <name type="scientific">Saprolegnia parasitica (strain CBS 223.65)</name>
    <dbReference type="NCBI Taxonomy" id="695850"/>
    <lineage>
        <taxon>Eukaryota</taxon>
        <taxon>Sar</taxon>
        <taxon>Stramenopiles</taxon>
        <taxon>Oomycota</taxon>
        <taxon>Saprolegniomycetes</taxon>
        <taxon>Saprolegniales</taxon>
        <taxon>Saprolegniaceae</taxon>
        <taxon>Saprolegnia</taxon>
    </lineage>
</organism>
<dbReference type="OrthoDB" id="76549at2759"/>
<sequence>MPADGIWGHDANASSDSDDGVAFRTLELEDDEDDDEEYVPSEASDAGADDVYDDDDDDEVDDAMVDETLWADEADRAHWEKEFERKNAKWKRQYGSRIDSEAQPLPSARLDAELRRNPWRRLGFFLGVLICAVQGCIIYQVHSGDATLTEAWTRLEDFGVTVLPSLYSALYDAIAVDEYGVDRAVPSDNSSTVMTQDKADPDDASVTSNTDELETTPDASEVETPKPVDTTTEEEPSTQVGEIHYAFDATTTTADTDDSVSQEAAEDETTVIEEVVEVAVTFDGDAALSAADDDDNSSLPTDANTLLDEAATLDTLASLDRPQS</sequence>
<name>A0A067BCL9_SAPPC</name>
<feature type="region of interest" description="Disordered" evidence="1">
    <location>
        <begin position="187"/>
        <end position="271"/>
    </location>
</feature>
<proteinExistence type="predicted"/>
<evidence type="ECO:0000313" key="3">
    <source>
        <dbReference type="Proteomes" id="UP000030745"/>
    </source>
</evidence>
<feature type="region of interest" description="Disordered" evidence="1">
    <location>
        <begin position="1"/>
        <end position="62"/>
    </location>
</feature>
<dbReference type="AlphaFoldDB" id="A0A067BCL9"/>
<accession>A0A067BCL9</accession>
<evidence type="ECO:0000256" key="1">
    <source>
        <dbReference type="SAM" id="MobiDB-lite"/>
    </source>
</evidence>
<reference evidence="2 3" key="1">
    <citation type="journal article" date="2013" name="PLoS Genet.">
        <title>Distinctive expansion of potential virulence genes in the genome of the oomycete fish pathogen Saprolegnia parasitica.</title>
        <authorList>
            <person name="Jiang R.H."/>
            <person name="de Bruijn I."/>
            <person name="Haas B.J."/>
            <person name="Belmonte R."/>
            <person name="Lobach L."/>
            <person name="Christie J."/>
            <person name="van den Ackerveken G."/>
            <person name="Bottin A."/>
            <person name="Bulone V."/>
            <person name="Diaz-Moreno S.M."/>
            <person name="Dumas B."/>
            <person name="Fan L."/>
            <person name="Gaulin E."/>
            <person name="Govers F."/>
            <person name="Grenville-Briggs L.J."/>
            <person name="Horner N.R."/>
            <person name="Levin J.Z."/>
            <person name="Mammella M."/>
            <person name="Meijer H.J."/>
            <person name="Morris P."/>
            <person name="Nusbaum C."/>
            <person name="Oome S."/>
            <person name="Phillips A.J."/>
            <person name="van Rooyen D."/>
            <person name="Rzeszutek E."/>
            <person name="Saraiva M."/>
            <person name="Secombes C.J."/>
            <person name="Seidl M.F."/>
            <person name="Snel B."/>
            <person name="Stassen J.H."/>
            <person name="Sykes S."/>
            <person name="Tripathy S."/>
            <person name="van den Berg H."/>
            <person name="Vega-Arreguin J.C."/>
            <person name="Wawra S."/>
            <person name="Young S.K."/>
            <person name="Zeng Q."/>
            <person name="Dieguez-Uribeondo J."/>
            <person name="Russ C."/>
            <person name="Tyler B.M."/>
            <person name="van West P."/>
        </authorList>
    </citation>
    <scope>NUCLEOTIDE SEQUENCE [LARGE SCALE GENOMIC DNA]</scope>
    <source>
        <strain evidence="2 3">CBS 223.65</strain>
    </source>
</reference>
<feature type="compositionally biased region" description="Acidic residues" evidence="1">
    <location>
        <begin position="47"/>
        <end position="62"/>
    </location>
</feature>
<feature type="compositionally biased region" description="Acidic residues" evidence="1">
    <location>
        <begin position="255"/>
        <end position="271"/>
    </location>
</feature>
<dbReference type="GeneID" id="24140132"/>
<gene>
    <name evidence="2" type="ORF">SPRG_18609</name>
</gene>
<feature type="compositionally biased region" description="Acidic residues" evidence="1">
    <location>
        <begin position="28"/>
        <end position="39"/>
    </location>
</feature>
<dbReference type="KEGG" id="spar:SPRG_18609"/>